<evidence type="ECO:0000313" key="2">
    <source>
        <dbReference type="EMBL" id="DAD37906.1"/>
    </source>
</evidence>
<evidence type="ECO:0000256" key="1">
    <source>
        <dbReference type="SAM" id="MobiDB-lite"/>
    </source>
</evidence>
<feature type="compositionally biased region" description="Polar residues" evidence="1">
    <location>
        <begin position="10"/>
        <end position="28"/>
    </location>
</feature>
<protein>
    <submittedName>
        <fullName evidence="3">Uncharacterized protein</fullName>
    </submittedName>
</protein>
<accession>A0A822Z380</accession>
<dbReference type="EMBL" id="DUZY01000004">
    <property type="protein sequence ID" value="DAD37906.1"/>
    <property type="molecule type" value="Genomic_DNA"/>
</dbReference>
<proteinExistence type="predicted"/>
<evidence type="ECO:0000313" key="4">
    <source>
        <dbReference type="Proteomes" id="UP000607653"/>
    </source>
</evidence>
<evidence type="ECO:0000313" key="3">
    <source>
        <dbReference type="EMBL" id="DAD37909.1"/>
    </source>
</evidence>
<dbReference type="Proteomes" id="UP000607653">
    <property type="component" value="Unassembled WGS sequence"/>
</dbReference>
<dbReference type="AlphaFoldDB" id="A0A822Z380"/>
<reference evidence="3 4" key="1">
    <citation type="journal article" date="2020" name="Mol. Biol. Evol.">
        <title>Distinct Expression and Methylation Patterns for Genes with Different Fates following a Single Whole-Genome Duplication in Flowering Plants.</title>
        <authorList>
            <person name="Shi T."/>
            <person name="Rahmani R.S."/>
            <person name="Gugger P.F."/>
            <person name="Wang M."/>
            <person name="Li H."/>
            <person name="Zhang Y."/>
            <person name="Li Z."/>
            <person name="Wang Q."/>
            <person name="Van de Peer Y."/>
            <person name="Marchal K."/>
            <person name="Chen J."/>
        </authorList>
    </citation>
    <scope>NUCLEOTIDE SEQUENCE [LARGE SCALE GENOMIC DNA]</scope>
    <source>
        <tissue evidence="3">Leaf</tissue>
    </source>
</reference>
<gene>
    <name evidence="2" type="ORF">HUJ06_008548</name>
    <name evidence="3" type="ORF">HUJ06_008550</name>
</gene>
<sequence length="28" mass="2986">MVGAAGLKFSPSQTDISTSQMKNKPFTN</sequence>
<feature type="region of interest" description="Disordered" evidence="1">
    <location>
        <begin position="1"/>
        <end position="28"/>
    </location>
</feature>
<dbReference type="EMBL" id="DUZY01000004">
    <property type="protein sequence ID" value="DAD37909.1"/>
    <property type="molecule type" value="Genomic_DNA"/>
</dbReference>
<organism evidence="3 4">
    <name type="scientific">Nelumbo nucifera</name>
    <name type="common">Sacred lotus</name>
    <dbReference type="NCBI Taxonomy" id="4432"/>
    <lineage>
        <taxon>Eukaryota</taxon>
        <taxon>Viridiplantae</taxon>
        <taxon>Streptophyta</taxon>
        <taxon>Embryophyta</taxon>
        <taxon>Tracheophyta</taxon>
        <taxon>Spermatophyta</taxon>
        <taxon>Magnoliopsida</taxon>
        <taxon>Proteales</taxon>
        <taxon>Nelumbonaceae</taxon>
        <taxon>Nelumbo</taxon>
    </lineage>
</organism>
<name>A0A822Z380_NELNU</name>
<keyword evidence="4" id="KW-1185">Reference proteome</keyword>
<comment type="caution">
    <text evidence="3">The sequence shown here is derived from an EMBL/GenBank/DDBJ whole genome shotgun (WGS) entry which is preliminary data.</text>
</comment>